<comment type="caution">
    <text evidence="6">The sequence shown here is derived from an EMBL/GenBank/DDBJ whole genome shotgun (WGS) entry which is preliminary data.</text>
</comment>
<dbReference type="GO" id="GO:0005524">
    <property type="term" value="F:ATP binding"/>
    <property type="evidence" value="ECO:0007669"/>
    <property type="project" value="UniProtKB-KW"/>
</dbReference>
<gene>
    <name evidence="6" type="ORF">C4F49_17940</name>
</gene>
<reference evidence="6" key="1">
    <citation type="submission" date="2018-02" db="EMBL/GenBank/DDBJ databases">
        <authorList>
            <person name="Vasarhelyi B.M."/>
            <person name="Deshmukh S."/>
            <person name="Balint B."/>
            <person name="Kukolya J."/>
        </authorList>
    </citation>
    <scope>NUCLEOTIDE SEQUENCE</scope>
    <source>
        <strain evidence="6">KB22</strain>
    </source>
</reference>
<comment type="catalytic activity">
    <reaction evidence="1">
        <text>ATP + protein L-histidine = ADP + protein N-phospho-L-histidine.</text>
        <dbReference type="EC" id="2.7.13.3"/>
    </reaction>
</comment>
<dbReference type="InterPro" id="IPR005467">
    <property type="entry name" value="His_kinase_dom"/>
</dbReference>
<feature type="transmembrane region" description="Helical" evidence="4">
    <location>
        <begin position="7"/>
        <end position="27"/>
    </location>
</feature>
<organism evidence="6 7">
    <name type="scientific">Sphingobacterium hungaricum</name>
    <dbReference type="NCBI Taxonomy" id="2082723"/>
    <lineage>
        <taxon>Bacteria</taxon>
        <taxon>Pseudomonadati</taxon>
        <taxon>Bacteroidota</taxon>
        <taxon>Sphingobacteriia</taxon>
        <taxon>Sphingobacteriales</taxon>
        <taxon>Sphingobacteriaceae</taxon>
        <taxon>Sphingobacterium</taxon>
    </lineage>
</organism>
<dbReference type="Proteomes" id="UP000616201">
    <property type="component" value="Unassembled WGS sequence"/>
</dbReference>
<dbReference type="PANTHER" id="PTHR43547">
    <property type="entry name" value="TWO-COMPONENT HISTIDINE KINASE"/>
    <property type="match status" value="1"/>
</dbReference>
<evidence type="ECO:0000256" key="3">
    <source>
        <dbReference type="ARBA" id="ARBA00022553"/>
    </source>
</evidence>
<dbReference type="Pfam" id="PF02518">
    <property type="entry name" value="HATPase_c"/>
    <property type="match status" value="1"/>
</dbReference>
<keyword evidence="6" id="KW-0547">Nucleotide-binding</keyword>
<keyword evidence="4" id="KW-0472">Membrane</keyword>
<feature type="transmembrane region" description="Helical" evidence="4">
    <location>
        <begin position="33"/>
        <end position="49"/>
    </location>
</feature>
<protein>
    <recommendedName>
        <fullName evidence="2">histidine kinase</fullName>
        <ecNumber evidence="2">2.7.13.3</ecNumber>
    </recommendedName>
</protein>
<sequence>MQRVKILAFLKFILLFLVAIGCGYLFFKGYYPYAILLFIVALFLFYNWFSQQLWMYQQLFDFSEATKYHDFTRNYAVRNKKSLEGKLFTAFNQINQEFKNIHSDKEIQNQYLNKVINMLDSGIVFYQLESGKVIWINDAFKNLFKTPHLGNLKGLQKRHPDLYEKTIALKIGKQQIETADSSKGKIKLLIQTSEFETKEGVFRIVHYQNINEAIDETEAKAYHKLLRVLTHEIMNSIAPISSLADTMHGHLLSIENRPELEDVKVGVRTIKKRSEGLLQFSKSYRMLNKIDQPNLSEVPILQLLENVNQLLEPVMLRQEIEFDVIVKNTKMLLHIDANLIEQVLINLLLNAIEAVKGVEHPRIILSAVELEDKIQLKIQDNGVGISPELQEQIFTPFFTTKKTGSGIGLTLTKQIMLVHKGNVFVQSEEGKGSSFTLNFVK</sequence>
<evidence type="ECO:0000259" key="5">
    <source>
        <dbReference type="PROSITE" id="PS50109"/>
    </source>
</evidence>
<evidence type="ECO:0000256" key="1">
    <source>
        <dbReference type="ARBA" id="ARBA00000085"/>
    </source>
</evidence>
<keyword evidence="3" id="KW-0597">Phosphoprotein</keyword>
<name>A0A928UZJ2_9SPHI</name>
<dbReference type="InterPro" id="IPR004358">
    <property type="entry name" value="Sig_transdc_His_kin-like_C"/>
</dbReference>
<dbReference type="GO" id="GO:0000155">
    <property type="term" value="F:phosphorelay sensor kinase activity"/>
    <property type="evidence" value="ECO:0007669"/>
    <property type="project" value="TreeGrafter"/>
</dbReference>
<dbReference type="EC" id="2.7.13.3" evidence="2"/>
<evidence type="ECO:0000313" key="6">
    <source>
        <dbReference type="EMBL" id="MBE8715552.1"/>
    </source>
</evidence>
<dbReference type="PRINTS" id="PR00344">
    <property type="entry name" value="BCTRLSENSOR"/>
</dbReference>
<feature type="domain" description="Histidine kinase" evidence="5">
    <location>
        <begin position="228"/>
        <end position="441"/>
    </location>
</feature>
<dbReference type="EMBL" id="PRDK01000010">
    <property type="protein sequence ID" value="MBE8715552.1"/>
    <property type="molecule type" value="Genomic_DNA"/>
</dbReference>
<keyword evidence="6" id="KW-0067">ATP-binding</keyword>
<dbReference type="AlphaFoldDB" id="A0A928UZJ2"/>
<keyword evidence="4" id="KW-0812">Transmembrane</keyword>
<dbReference type="Gene3D" id="3.30.565.10">
    <property type="entry name" value="Histidine kinase-like ATPase, C-terminal domain"/>
    <property type="match status" value="1"/>
</dbReference>
<proteinExistence type="predicted"/>
<dbReference type="PROSITE" id="PS50109">
    <property type="entry name" value="HIS_KIN"/>
    <property type="match status" value="1"/>
</dbReference>
<evidence type="ECO:0000256" key="2">
    <source>
        <dbReference type="ARBA" id="ARBA00012438"/>
    </source>
</evidence>
<dbReference type="InterPro" id="IPR003594">
    <property type="entry name" value="HATPase_dom"/>
</dbReference>
<evidence type="ECO:0000313" key="7">
    <source>
        <dbReference type="Proteomes" id="UP000616201"/>
    </source>
</evidence>
<keyword evidence="7" id="KW-1185">Reference proteome</keyword>
<dbReference type="PROSITE" id="PS51257">
    <property type="entry name" value="PROKAR_LIPOPROTEIN"/>
    <property type="match status" value="1"/>
</dbReference>
<evidence type="ECO:0000256" key="4">
    <source>
        <dbReference type="SAM" id="Phobius"/>
    </source>
</evidence>
<dbReference type="SUPFAM" id="SSF55874">
    <property type="entry name" value="ATPase domain of HSP90 chaperone/DNA topoisomerase II/histidine kinase"/>
    <property type="match status" value="1"/>
</dbReference>
<keyword evidence="4" id="KW-1133">Transmembrane helix</keyword>
<dbReference type="InterPro" id="IPR036890">
    <property type="entry name" value="HATPase_C_sf"/>
</dbReference>
<dbReference type="SMART" id="SM00387">
    <property type="entry name" value="HATPase_c"/>
    <property type="match status" value="1"/>
</dbReference>
<dbReference type="PANTHER" id="PTHR43547:SF2">
    <property type="entry name" value="HYBRID SIGNAL TRANSDUCTION HISTIDINE KINASE C"/>
    <property type="match status" value="1"/>
</dbReference>
<accession>A0A928UZJ2</accession>